<dbReference type="GO" id="GO:0005737">
    <property type="term" value="C:cytoplasm"/>
    <property type="evidence" value="ECO:0007669"/>
    <property type="project" value="UniProtKB-ARBA"/>
</dbReference>
<dbReference type="Pfam" id="PF02121">
    <property type="entry name" value="IP_trans"/>
    <property type="match status" value="1"/>
</dbReference>
<feature type="domain" description="Phosphatidylinositol transfer protein N-terminal" evidence="1">
    <location>
        <begin position="62"/>
        <end position="315"/>
    </location>
</feature>
<dbReference type="AlphaFoldDB" id="A0ABD2LEN1"/>
<evidence type="ECO:0000313" key="2">
    <source>
        <dbReference type="EMBL" id="KAL3113614.1"/>
    </source>
</evidence>
<dbReference type="PANTHER" id="PTHR10658:SF11">
    <property type="entry name" value="VIBRATOR, ISOFORM B"/>
    <property type="match status" value="1"/>
</dbReference>
<dbReference type="FunFam" id="3.30.530.20:FF:000028">
    <property type="entry name" value="Phosphatidylinositol transfer protein 5"/>
    <property type="match status" value="1"/>
</dbReference>
<dbReference type="GO" id="GO:0008526">
    <property type="term" value="F:phosphatidylinositol transfer activity"/>
    <property type="evidence" value="ECO:0007669"/>
    <property type="project" value="UniProtKB-ARBA"/>
</dbReference>
<dbReference type="InterPro" id="IPR001666">
    <property type="entry name" value="PI_transfer"/>
</dbReference>
<dbReference type="PRINTS" id="PR00391">
    <property type="entry name" value="PITRANSFER"/>
</dbReference>
<dbReference type="GO" id="GO:0071944">
    <property type="term" value="C:cell periphery"/>
    <property type="evidence" value="ECO:0007669"/>
    <property type="project" value="UniProtKB-ARBA"/>
</dbReference>
<proteinExistence type="predicted"/>
<dbReference type="PANTHER" id="PTHR10658">
    <property type="entry name" value="PHOSPHATIDYLINOSITOL TRANSFER PROTEIN"/>
    <property type="match status" value="1"/>
</dbReference>
<evidence type="ECO:0000313" key="3">
    <source>
        <dbReference type="Proteomes" id="UP001620626"/>
    </source>
</evidence>
<evidence type="ECO:0000259" key="1">
    <source>
        <dbReference type="Pfam" id="PF02121"/>
    </source>
</evidence>
<gene>
    <name evidence="2" type="ORF">niasHT_010643</name>
</gene>
<protein>
    <recommendedName>
        <fullName evidence="1">Phosphatidylinositol transfer protein N-terminal domain-containing protein</fullName>
    </recommendedName>
</protein>
<comment type="caution">
    <text evidence="2">The sequence shown here is derived from an EMBL/GenBank/DDBJ whole genome shotgun (WGS) entry which is preliminary data.</text>
</comment>
<accession>A0ABD2LEN1</accession>
<dbReference type="InterPro" id="IPR023393">
    <property type="entry name" value="START-like_dom_sf"/>
</dbReference>
<dbReference type="Proteomes" id="UP001620626">
    <property type="component" value="Unassembled WGS sequence"/>
</dbReference>
<keyword evidence="3" id="KW-1185">Reference proteome</keyword>
<sequence length="332" mass="38571">MRKVSSREEIVQQRVKVADAKSEWLSRISSLFIENFYTEIDGHKRLSHSSFCSPFDCTSATMLIKEYRIVMPFTIEEYQIGQLFSVTEASRQETGGGEGVQVVRNEPFEGQSLFNGRFTSGQFTHKIIHLDTKVPTWLRAIMPRGSKTLHERSWNAFPYCKTEVTNPDYMKDDFLIRIETMHLSDRGTTKNALDLTKDELNERKVVRIDIADDNEFLRAADILDNTRPSTFRSVNTGRGPLEQQWQTNCEPVMCAYKVVTVKFKWFGLQTMVESSMQKSFPRLFCKFNREVFCWMDRWYGLTLAQIRLIEEETKKALDEMRATGKPKGMTDN</sequence>
<dbReference type="InterPro" id="IPR055261">
    <property type="entry name" value="PI_transfer_N"/>
</dbReference>
<reference evidence="2 3" key="1">
    <citation type="submission" date="2024-10" db="EMBL/GenBank/DDBJ databases">
        <authorList>
            <person name="Kim D."/>
        </authorList>
    </citation>
    <scope>NUCLEOTIDE SEQUENCE [LARGE SCALE GENOMIC DNA]</scope>
    <source>
        <strain evidence="2">BH-2024</strain>
    </source>
</reference>
<organism evidence="2 3">
    <name type="scientific">Heterodera trifolii</name>
    <dbReference type="NCBI Taxonomy" id="157864"/>
    <lineage>
        <taxon>Eukaryota</taxon>
        <taxon>Metazoa</taxon>
        <taxon>Ecdysozoa</taxon>
        <taxon>Nematoda</taxon>
        <taxon>Chromadorea</taxon>
        <taxon>Rhabditida</taxon>
        <taxon>Tylenchina</taxon>
        <taxon>Tylenchomorpha</taxon>
        <taxon>Tylenchoidea</taxon>
        <taxon>Heteroderidae</taxon>
        <taxon>Heteroderinae</taxon>
        <taxon>Heterodera</taxon>
    </lineage>
</organism>
<dbReference type="Gene3D" id="3.30.530.20">
    <property type="match status" value="1"/>
</dbReference>
<dbReference type="SUPFAM" id="SSF55961">
    <property type="entry name" value="Bet v1-like"/>
    <property type="match status" value="1"/>
</dbReference>
<name>A0ABD2LEN1_9BILA</name>
<dbReference type="EMBL" id="JBICBT010000440">
    <property type="protein sequence ID" value="KAL3113614.1"/>
    <property type="molecule type" value="Genomic_DNA"/>
</dbReference>